<evidence type="ECO:0000256" key="5">
    <source>
        <dbReference type="HAMAP-Rule" id="MF_00376"/>
    </source>
</evidence>
<keyword evidence="5 7" id="KW-0418">Kinase</keyword>
<keyword evidence="5" id="KW-0963">Cytoplasm</keyword>
<evidence type="ECO:0000256" key="6">
    <source>
        <dbReference type="NCBIfam" id="TIGR00152"/>
    </source>
</evidence>
<dbReference type="SUPFAM" id="SSF52540">
    <property type="entry name" value="P-loop containing nucleoside triphosphate hydrolases"/>
    <property type="match status" value="1"/>
</dbReference>
<dbReference type="CDD" id="cd02022">
    <property type="entry name" value="DPCK"/>
    <property type="match status" value="1"/>
</dbReference>
<keyword evidence="3 5" id="KW-0067">ATP-binding</keyword>
<dbReference type="AlphaFoldDB" id="A0A1H9JJ92"/>
<reference evidence="7 8" key="1">
    <citation type="submission" date="2016-10" db="EMBL/GenBank/DDBJ databases">
        <authorList>
            <person name="de Groot N.N."/>
        </authorList>
    </citation>
    <scope>NUCLEOTIDE SEQUENCE [LARGE SCALE GENOMIC DNA]</scope>
    <source>
        <strain evidence="7 8">DSM 22007</strain>
    </source>
</reference>
<sequence length="197" mass="21574">MTFKLGLTGSIGMGKSTTAKLLAEAGCEIWDADAAVHRLYSTGGRAVAPMQAAFPQAVENGQVSRERLKNIISADPTALKTIEAIVHPLLAQDRIDFVANATADILVFDVPLMFETGGDKRMDAVIVVSVPAETQRKRVMERGTMTTEQFETIRSKQMPDAEKRKRADYVLVTDTFEHAQAQVKDILADIRGKMTHA</sequence>
<comment type="pathway">
    <text evidence="5">Cofactor biosynthesis; coenzyme A biosynthesis; CoA from (R)-pantothenate: step 5/5.</text>
</comment>
<keyword evidence="8" id="KW-1185">Reference proteome</keyword>
<dbReference type="EC" id="2.7.1.24" evidence="5 6"/>
<evidence type="ECO:0000256" key="4">
    <source>
        <dbReference type="ARBA" id="ARBA00022993"/>
    </source>
</evidence>
<dbReference type="GO" id="GO:0005737">
    <property type="term" value="C:cytoplasm"/>
    <property type="evidence" value="ECO:0007669"/>
    <property type="project" value="UniProtKB-SubCell"/>
</dbReference>
<protein>
    <recommendedName>
        <fullName evidence="5 6">Dephospho-CoA kinase</fullName>
        <ecNumber evidence="5 6">2.7.1.24</ecNumber>
    </recommendedName>
    <alternativeName>
        <fullName evidence="5">Dephosphocoenzyme A kinase</fullName>
    </alternativeName>
</protein>
<dbReference type="EMBL" id="FOEP01000015">
    <property type="protein sequence ID" value="SEQ86869.1"/>
    <property type="molecule type" value="Genomic_DNA"/>
</dbReference>
<name>A0A1H9JJ92_9RHOB</name>
<dbReference type="UniPathway" id="UPA00241">
    <property type="reaction ID" value="UER00356"/>
</dbReference>
<dbReference type="PANTHER" id="PTHR10695">
    <property type="entry name" value="DEPHOSPHO-COA KINASE-RELATED"/>
    <property type="match status" value="1"/>
</dbReference>
<dbReference type="Pfam" id="PF01121">
    <property type="entry name" value="CoaE"/>
    <property type="match status" value="1"/>
</dbReference>
<dbReference type="STRING" id="657014.SAMN04488092_11537"/>
<dbReference type="Proteomes" id="UP000198634">
    <property type="component" value="Unassembled WGS sequence"/>
</dbReference>
<dbReference type="PANTHER" id="PTHR10695:SF46">
    <property type="entry name" value="BIFUNCTIONAL COENZYME A SYNTHASE-RELATED"/>
    <property type="match status" value="1"/>
</dbReference>
<organism evidence="7 8">
    <name type="scientific">Thalassovita taeanensis</name>
    <dbReference type="NCBI Taxonomy" id="657014"/>
    <lineage>
        <taxon>Bacteria</taxon>
        <taxon>Pseudomonadati</taxon>
        <taxon>Pseudomonadota</taxon>
        <taxon>Alphaproteobacteria</taxon>
        <taxon>Rhodobacterales</taxon>
        <taxon>Roseobacteraceae</taxon>
        <taxon>Thalassovita</taxon>
    </lineage>
</organism>
<comment type="function">
    <text evidence="5">Catalyzes the phosphorylation of the 3'-hydroxyl group of dephosphocoenzyme A to form coenzyme A.</text>
</comment>
<accession>A0A1H9JJ92</accession>
<dbReference type="InterPro" id="IPR001977">
    <property type="entry name" value="Depp_CoAkinase"/>
</dbReference>
<dbReference type="GO" id="GO:0004140">
    <property type="term" value="F:dephospho-CoA kinase activity"/>
    <property type="evidence" value="ECO:0007669"/>
    <property type="project" value="UniProtKB-UniRule"/>
</dbReference>
<keyword evidence="5" id="KW-0808">Transferase</keyword>
<dbReference type="GO" id="GO:0015937">
    <property type="term" value="P:coenzyme A biosynthetic process"/>
    <property type="evidence" value="ECO:0007669"/>
    <property type="project" value="UniProtKB-UniRule"/>
</dbReference>
<keyword evidence="4 5" id="KW-0173">Coenzyme A biosynthesis</keyword>
<comment type="similarity">
    <text evidence="1 5">Belongs to the CoaE family.</text>
</comment>
<proteinExistence type="inferred from homology"/>
<dbReference type="InterPro" id="IPR027417">
    <property type="entry name" value="P-loop_NTPase"/>
</dbReference>
<comment type="catalytic activity">
    <reaction evidence="5">
        <text>3'-dephospho-CoA + ATP = ADP + CoA + H(+)</text>
        <dbReference type="Rhea" id="RHEA:18245"/>
        <dbReference type="ChEBI" id="CHEBI:15378"/>
        <dbReference type="ChEBI" id="CHEBI:30616"/>
        <dbReference type="ChEBI" id="CHEBI:57287"/>
        <dbReference type="ChEBI" id="CHEBI:57328"/>
        <dbReference type="ChEBI" id="CHEBI:456216"/>
        <dbReference type="EC" id="2.7.1.24"/>
    </reaction>
</comment>
<dbReference type="GO" id="GO:0005524">
    <property type="term" value="F:ATP binding"/>
    <property type="evidence" value="ECO:0007669"/>
    <property type="project" value="UniProtKB-UniRule"/>
</dbReference>
<evidence type="ECO:0000256" key="2">
    <source>
        <dbReference type="ARBA" id="ARBA00022741"/>
    </source>
</evidence>
<dbReference type="OrthoDB" id="9812943at2"/>
<evidence type="ECO:0000313" key="7">
    <source>
        <dbReference type="EMBL" id="SEQ86869.1"/>
    </source>
</evidence>
<evidence type="ECO:0000313" key="8">
    <source>
        <dbReference type="Proteomes" id="UP000198634"/>
    </source>
</evidence>
<dbReference type="Gene3D" id="3.40.50.300">
    <property type="entry name" value="P-loop containing nucleotide triphosphate hydrolases"/>
    <property type="match status" value="1"/>
</dbReference>
<dbReference type="PROSITE" id="PS51219">
    <property type="entry name" value="DPCK"/>
    <property type="match status" value="1"/>
</dbReference>
<dbReference type="HAMAP" id="MF_00376">
    <property type="entry name" value="Dephospho_CoA_kinase"/>
    <property type="match status" value="1"/>
</dbReference>
<evidence type="ECO:0000256" key="3">
    <source>
        <dbReference type="ARBA" id="ARBA00022840"/>
    </source>
</evidence>
<gene>
    <name evidence="5" type="primary">coaE</name>
    <name evidence="7" type="ORF">SAMN04488092_11537</name>
</gene>
<dbReference type="NCBIfam" id="TIGR00152">
    <property type="entry name" value="dephospho-CoA kinase"/>
    <property type="match status" value="1"/>
</dbReference>
<comment type="subcellular location">
    <subcellularLocation>
        <location evidence="5">Cytoplasm</location>
    </subcellularLocation>
</comment>
<feature type="binding site" evidence="5">
    <location>
        <begin position="12"/>
        <end position="17"/>
    </location>
    <ligand>
        <name>ATP</name>
        <dbReference type="ChEBI" id="CHEBI:30616"/>
    </ligand>
</feature>
<evidence type="ECO:0000256" key="1">
    <source>
        <dbReference type="ARBA" id="ARBA00009018"/>
    </source>
</evidence>
<keyword evidence="2 5" id="KW-0547">Nucleotide-binding</keyword>
<dbReference type="RefSeq" id="WP_090270888.1">
    <property type="nucleotide sequence ID" value="NZ_FOEP01000015.1"/>
</dbReference>